<evidence type="ECO:0000313" key="9">
    <source>
        <dbReference type="EMBL" id="PIW75197.1"/>
    </source>
</evidence>
<keyword evidence="7" id="KW-0411">Iron-sulfur</keyword>
<dbReference type="InterPro" id="IPR013785">
    <property type="entry name" value="Aldolase_TIM"/>
</dbReference>
<dbReference type="Pfam" id="PF13186">
    <property type="entry name" value="SPASM"/>
    <property type="match status" value="1"/>
</dbReference>
<dbReference type="Gene3D" id="3.20.20.70">
    <property type="entry name" value="Aldolase class I"/>
    <property type="match status" value="1"/>
</dbReference>
<evidence type="ECO:0000256" key="4">
    <source>
        <dbReference type="ARBA" id="ARBA00022723"/>
    </source>
</evidence>
<dbReference type="EMBL" id="PFGX01000093">
    <property type="protein sequence ID" value="PIW75197.1"/>
    <property type="molecule type" value="Genomic_DNA"/>
</dbReference>
<reference evidence="10" key="1">
    <citation type="submission" date="2017-09" db="EMBL/GenBank/DDBJ databases">
        <title>Depth-based differentiation of microbial function through sediment-hosted aquifers and enrichment of novel symbionts in the deep terrestrial subsurface.</title>
        <authorList>
            <person name="Probst A.J."/>
            <person name="Ladd B."/>
            <person name="Jarett J.K."/>
            <person name="Geller-Mcgrath D.E."/>
            <person name="Sieber C.M.K."/>
            <person name="Emerson J.B."/>
            <person name="Anantharaman K."/>
            <person name="Thomas B.C."/>
            <person name="Malmstrom R."/>
            <person name="Stieglmeier M."/>
            <person name="Klingl A."/>
            <person name="Woyke T."/>
            <person name="Ryan C.M."/>
            <person name="Banfield J.F."/>
        </authorList>
    </citation>
    <scope>NUCLEOTIDE SEQUENCE [LARGE SCALE GENOMIC DNA]</scope>
</reference>
<keyword evidence="4" id="KW-0479">Metal-binding</keyword>
<comment type="cofactor">
    <cofactor evidence="1">
        <name>[4Fe-4S] cluster</name>
        <dbReference type="ChEBI" id="CHEBI:49883"/>
    </cofactor>
</comment>
<evidence type="ECO:0000256" key="2">
    <source>
        <dbReference type="ARBA" id="ARBA00022485"/>
    </source>
</evidence>
<dbReference type="SFLD" id="SFLDS00029">
    <property type="entry name" value="Radical_SAM"/>
    <property type="match status" value="1"/>
</dbReference>
<accession>A0A2M7IF93</accession>
<sequence length="438" mass="48931">MLEIIKFMYKNIRQISKRNREVFILNKDGFVVRIPLSDKKELDKYAPRENLDKKAPEFIGELADLGLLRFKNYKPKERKINFDEALVVAKGMRPIYGGPVIAHLAITGRCNMRCKYCSVRKVHSANAEELTTEEYKIIIKKLSALGVFQIGLTGGEPTLRNDIVELAGYITSLGIACNMTTNGWSVSEQLAKNLCKKGGLEQSQVSLDSYIKEHHENLRGTNSYARALKTIGILQNAGMKVGVDCVVSKNNIADIPKFVDFLARRKIPGLTLIKLKKGDLPLDVFQKLLPDYEEYGKLIADLCRRENAMPEVTIDCASVCNLHYSMTREEQAELHSAGCPAGHTLISIAPNGDLYPCAALSSERFKLGNALRDDLAETWKNNRILRDLRNIKEKVRGACRGCDRLDSCRAGCRGIANELDNLYASDPSCAREEVSENG</sequence>
<evidence type="ECO:0000256" key="1">
    <source>
        <dbReference type="ARBA" id="ARBA00001966"/>
    </source>
</evidence>
<evidence type="ECO:0000256" key="6">
    <source>
        <dbReference type="ARBA" id="ARBA00023004"/>
    </source>
</evidence>
<evidence type="ECO:0000256" key="5">
    <source>
        <dbReference type="ARBA" id="ARBA00023002"/>
    </source>
</evidence>
<dbReference type="Pfam" id="PF04055">
    <property type="entry name" value="Radical_SAM"/>
    <property type="match status" value="1"/>
</dbReference>
<evidence type="ECO:0000256" key="7">
    <source>
        <dbReference type="ARBA" id="ARBA00023014"/>
    </source>
</evidence>
<keyword evidence="3" id="KW-0949">S-adenosyl-L-methionine</keyword>
<dbReference type="InterPro" id="IPR007197">
    <property type="entry name" value="rSAM"/>
</dbReference>
<dbReference type="GO" id="GO:0032324">
    <property type="term" value="P:molybdopterin cofactor biosynthetic process"/>
    <property type="evidence" value="ECO:0007669"/>
    <property type="project" value="UniProtKB-ARBA"/>
</dbReference>
<dbReference type="PROSITE" id="PS51918">
    <property type="entry name" value="RADICAL_SAM"/>
    <property type="match status" value="1"/>
</dbReference>
<dbReference type="PANTHER" id="PTHR11228">
    <property type="entry name" value="RADICAL SAM DOMAIN PROTEIN"/>
    <property type="match status" value="1"/>
</dbReference>
<name>A0A2M7IF93_9BACT</name>
<dbReference type="SUPFAM" id="SSF102114">
    <property type="entry name" value="Radical SAM enzymes"/>
    <property type="match status" value="1"/>
</dbReference>
<dbReference type="InterPro" id="IPR006638">
    <property type="entry name" value="Elp3/MiaA/NifB-like_rSAM"/>
</dbReference>
<dbReference type="SFLD" id="SFLDG01386">
    <property type="entry name" value="main_SPASM_domain-containing"/>
    <property type="match status" value="1"/>
</dbReference>
<feature type="domain" description="Radical SAM core" evidence="8">
    <location>
        <begin position="96"/>
        <end position="315"/>
    </location>
</feature>
<keyword evidence="5" id="KW-0560">Oxidoreductase</keyword>
<proteinExistence type="predicted"/>
<dbReference type="InterPro" id="IPR000385">
    <property type="entry name" value="MoaA_NifB_PqqE_Fe-S-bd_CS"/>
</dbReference>
<dbReference type="PANTHER" id="PTHR11228:SF7">
    <property type="entry name" value="PQQA PEPTIDE CYCLASE"/>
    <property type="match status" value="1"/>
</dbReference>
<protein>
    <recommendedName>
        <fullName evidence="8">Radical SAM core domain-containing protein</fullName>
    </recommendedName>
</protein>
<keyword evidence="2" id="KW-0004">4Fe-4S</keyword>
<dbReference type="SMART" id="SM00729">
    <property type="entry name" value="Elp3"/>
    <property type="match status" value="1"/>
</dbReference>
<keyword evidence="6" id="KW-0408">Iron</keyword>
<dbReference type="InterPro" id="IPR050377">
    <property type="entry name" value="Radical_SAM_PqqE_MftC-like"/>
</dbReference>
<dbReference type="PROSITE" id="PS01305">
    <property type="entry name" value="MOAA_NIFB_PQQE"/>
    <property type="match status" value="1"/>
</dbReference>
<gene>
    <name evidence="9" type="ORF">CO002_03430</name>
</gene>
<dbReference type="NCBIfam" id="TIGR04085">
    <property type="entry name" value="rSAM_more_4Fe4S"/>
    <property type="match status" value="1"/>
</dbReference>
<comment type="caution">
    <text evidence="9">The sequence shown here is derived from an EMBL/GenBank/DDBJ whole genome shotgun (WGS) entry which is preliminary data.</text>
</comment>
<evidence type="ECO:0000256" key="3">
    <source>
        <dbReference type="ARBA" id="ARBA00022691"/>
    </source>
</evidence>
<dbReference type="Proteomes" id="UP000231280">
    <property type="component" value="Unassembled WGS sequence"/>
</dbReference>
<dbReference type="CDD" id="cd01335">
    <property type="entry name" value="Radical_SAM"/>
    <property type="match status" value="1"/>
</dbReference>
<dbReference type="AlphaFoldDB" id="A0A2M7IF93"/>
<dbReference type="SFLD" id="SFLDG01067">
    <property type="entry name" value="SPASM/twitch_domain_containing"/>
    <property type="match status" value="1"/>
</dbReference>
<dbReference type="GO" id="GO:0016491">
    <property type="term" value="F:oxidoreductase activity"/>
    <property type="evidence" value="ECO:0007669"/>
    <property type="project" value="UniProtKB-KW"/>
</dbReference>
<evidence type="ECO:0000259" key="8">
    <source>
        <dbReference type="PROSITE" id="PS51918"/>
    </source>
</evidence>
<dbReference type="GO" id="GO:0051539">
    <property type="term" value="F:4 iron, 4 sulfur cluster binding"/>
    <property type="evidence" value="ECO:0007669"/>
    <property type="project" value="UniProtKB-KW"/>
</dbReference>
<evidence type="ECO:0000313" key="10">
    <source>
        <dbReference type="Proteomes" id="UP000231280"/>
    </source>
</evidence>
<dbReference type="GO" id="GO:0046872">
    <property type="term" value="F:metal ion binding"/>
    <property type="evidence" value="ECO:0007669"/>
    <property type="project" value="UniProtKB-KW"/>
</dbReference>
<organism evidence="9 10">
    <name type="scientific">Candidatus Portnoybacteria bacterium CG_4_8_14_3_um_filter_44_10</name>
    <dbReference type="NCBI Taxonomy" id="1974802"/>
    <lineage>
        <taxon>Bacteria</taxon>
        <taxon>Candidatus Portnoyibacteriota</taxon>
    </lineage>
</organism>
<dbReference type="InterPro" id="IPR023885">
    <property type="entry name" value="4Fe4S-binding_SPASM_dom"/>
</dbReference>
<dbReference type="InterPro" id="IPR058240">
    <property type="entry name" value="rSAM_sf"/>
</dbReference>